<evidence type="ECO:0000313" key="3">
    <source>
        <dbReference type="Proteomes" id="UP000195868"/>
    </source>
</evidence>
<reference evidence="3" key="1">
    <citation type="submission" date="2017-04" db="EMBL/GenBank/DDBJ databases">
        <title>Function of individual gut microbiota members based on whole genome sequencing of pure cultures obtained from chicken caecum.</title>
        <authorList>
            <person name="Medvecky M."/>
            <person name="Cejkova D."/>
            <person name="Polansky O."/>
            <person name="Karasova D."/>
            <person name="Kubasova T."/>
            <person name="Cizek A."/>
            <person name="Rychlik I."/>
        </authorList>
    </citation>
    <scope>NUCLEOTIDE SEQUENCE [LARGE SCALE GENOMIC DNA]</scope>
    <source>
        <strain evidence="3">An71</strain>
    </source>
</reference>
<accession>A0A1Y4P422</accession>
<dbReference type="Proteomes" id="UP000195868">
    <property type="component" value="Unassembled WGS sequence"/>
</dbReference>
<feature type="compositionally biased region" description="Polar residues" evidence="1">
    <location>
        <begin position="221"/>
        <end position="233"/>
    </location>
</feature>
<name>A0A1Y4P422_LIMRT</name>
<protein>
    <submittedName>
        <fullName evidence="2">Uncharacterized protein</fullName>
    </submittedName>
</protein>
<organism evidence="2 3">
    <name type="scientific">Limosilactobacillus reuteri</name>
    <name type="common">Lactobacillus reuteri</name>
    <dbReference type="NCBI Taxonomy" id="1598"/>
    <lineage>
        <taxon>Bacteria</taxon>
        <taxon>Bacillati</taxon>
        <taxon>Bacillota</taxon>
        <taxon>Bacilli</taxon>
        <taxon>Lactobacillales</taxon>
        <taxon>Lactobacillaceae</taxon>
        <taxon>Limosilactobacillus</taxon>
    </lineage>
</organism>
<evidence type="ECO:0000313" key="2">
    <source>
        <dbReference type="EMBL" id="OUN46591.1"/>
    </source>
</evidence>
<proteinExistence type="predicted"/>
<comment type="caution">
    <text evidence="2">The sequence shown here is derived from an EMBL/GenBank/DDBJ whole genome shotgun (WGS) entry which is preliminary data.</text>
</comment>
<feature type="region of interest" description="Disordered" evidence="1">
    <location>
        <begin position="208"/>
        <end position="233"/>
    </location>
</feature>
<dbReference type="AlphaFoldDB" id="A0A1Y4P422"/>
<gene>
    <name evidence="2" type="ORF">B5G22_07495</name>
</gene>
<evidence type="ECO:0000256" key="1">
    <source>
        <dbReference type="SAM" id="MobiDB-lite"/>
    </source>
</evidence>
<sequence length="314" mass="35959">MQIKYDKKVESNIDLTQEKELRIAILNIVQHAIKNNHLDSNIASANKLYTNEIIQLVFRTIPSGFNNNLLIITNYRLLHINQSILTNILHGDSTDNRNLKENILFSNLNSCQDNFYQGNYSLVLQYGNTKQLIIDSEIADDSLFIRNKIKPLILKNNKEMVEAYNRTLDLEYTSPFDIPSIEIDPNEEPIQNIVNKNLKIDKTKEIKKAKQNEKNSAPDFKNSTKQNRETSPNCQYSFGPAPKGYHLIDVIYVQGETINWISNNGNFNKAMDKAFSELASIINPDEFVCNLKFTTQNMGDTFAVNLAGDLYKKD</sequence>
<dbReference type="RefSeq" id="WP_087215540.1">
    <property type="nucleotide sequence ID" value="NZ_NFHN01000029.1"/>
</dbReference>
<dbReference type="EMBL" id="NFHN01000029">
    <property type="protein sequence ID" value="OUN46591.1"/>
    <property type="molecule type" value="Genomic_DNA"/>
</dbReference>